<dbReference type="SUPFAM" id="SSF161098">
    <property type="entry name" value="MetI-like"/>
    <property type="match status" value="1"/>
</dbReference>
<reference evidence="10 11" key="1">
    <citation type="submission" date="2018-08" db="EMBL/GenBank/DDBJ databases">
        <title>A genome reference for cultivated species of the human gut microbiota.</title>
        <authorList>
            <person name="Zou Y."/>
            <person name="Xue W."/>
            <person name="Luo G."/>
        </authorList>
    </citation>
    <scope>NUCLEOTIDE SEQUENCE [LARGE SCALE GENOMIC DNA]</scope>
    <source>
        <strain evidence="10 11">AM07-24</strain>
    </source>
</reference>
<comment type="similarity">
    <text evidence="6">In the C-terminal section; belongs to the OsmX family.</text>
</comment>
<evidence type="ECO:0000256" key="3">
    <source>
        <dbReference type="ARBA" id="ARBA00022692"/>
    </source>
</evidence>
<keyword evidence="2 8" id="KW-0813">Transport</keyword>
<dbReference type="PANTHER" id="PTHR30177">
    <property type="entry name" value="GLYCINE BETAINE/L-PROLINE TRANSPORT SYSTEM PERMEASE PROTEIN PROW"/>
    <property type="match status" value="1"/>
</dbReference>
<keyword evidence="4 8" id="KW-1133">Transmembrane helix</keyword>
<organism evidence="10 11">
    <name type="scientific">Emergencia timonensis</name>
    <dbReference type="NCBI Taxonomy" id="1776384"/>
    <lineage>
        <taxon>Bacteria</taxon>
        <taxon>Bacillati</taxon>
        <taxon>Bacillota</taxon>
        <taxon>Clostridia</taxon>
        <taxon>Peptostreptococcales</taxon>
        <taxon>Anaerovoracaceae</taxon>
        <taxon>Emergencia</taxon>
    </lineage>
</organism>
<evidence type="ECO:0000313" key="10">
    <source>
        <dbReference type="EMBL" id="RHJ89581.1"/>
    </source>
</evidence>
<gene>
    <name evidence="10" type="ORF">DW099_03140</name>
</gene>
<dbReference type="RefSeq" id="WP_067540076.1">
    <property type="nucleotide sequence ID" value="NZ_AP025567.1"/>
</dbReference>
<dbReference type="STRING" id="1776384.GCA_900086585_02935"/>
<dbReference type="GeneID" id="83005252"/>
<evidence type="ECO:0000256" key="6">
    <source>
        <dbReference type="ARBA" id="ARBA00035642"/>
    </source>
</evidence>
<feature type="domain" description="ABC transmembrane type-1" evidence="9">
    <location>
        <begin position="19"/>
        <end position="198"/>
    </location>
</feature>
<keyword evidence="11" id="KW-1185">Reference proteome</keyword>
<feature type="transmembrane region" description="Helical" evidence="8">
    <location>
        <begin position="230"/>
        <end position="251"/>
    </location>
</feature>
<dbReference type="Pfam" id="PF04069">
    <property type="entry name" value="OpuAC"/>
    <property type="match status" value="1"/>
</dbReference>
<dbReference type="Gene3D" id="3.40.190.10">
    <property type="entry name" value="Periplasmic binding protein-like II"/>
    <property type="match status" value="1"/>
</dbReference>
<evidence type="ECO:0000256" key="1">
    <source>
        <dbReference type="ARBA" id="ARBA00004141"/>
    </source>
</evidence>
<evidence type="ECO:0000259" key="9">
    <source>
        <dbReference type="PROSITE" id="PS50928"/>
    </source>
</evidence>
<dbReference type="CDD" id="cd13609">
    <property type="entry name" value="PBP2_Opu_like_1"/>
    <property type="match status" value="1"/>
</dbReference>
<keyword evidence="5 8" id="KW-0472">Membrane</keyword>
<dbReference type="Gene3D" id="3.40.190.120">
    <property type="entry name" value="Osmoprotection protein (prox), domain 2"/>
    <property type="match status" value="1"/>
</dbReference>
<dbReference type="InterPro" id="IPR035906">
    <property type="entry name" value="MetI-like_sf"/>
</dbReference>
<evidence type="ECO:0000256" key="8">
    <source>
        <dbReference type="RuleBase" id="RU363032"/>
    </source>
</evidence>
<accession>A0A415E750</accession>
<dbReference type="FunFam" id="1.10.3720.10:FF:000001">
    <property type="entry name" value="Glycine betaine ABC transporter, permease"/>
    <property type="match status" value="1"/>
</dbReference>
<dbReference type="CDD" id="cd06261">
    <property type="entry name" value="TM_PBP2"/>
    <property type="match status" value="1"/>
</dbReference>
<dbReference type="EMBL" id="QRMS01000001">
    <property type="protein sequence ID" value="RHJ89581.1"/>
    <property type="molecule type" value="Genomic_DNA"/>
</dbReference>
<keyword evidence="3 8" id="KW-0812">Transmembrane</keyword>
<comment type="subcellular location">
    <subcellularLocation>
        <location evidence="8">Cell membrane</location>
        <topology evidence="8">Multi-pass membrane protein</topology>
    </subcellularLocation>
    <subcellularLocation>
        <location evidence="1">Membrane</location>
        <topology evidence="1">Multi-pass membrane protein</topology>
    </subcellularLocation>
</comment>
<dbReference type="OrthoDB" id="9801163at2"/>
<feature type="transmembrane region" description="Helical" evidence="8">
    <location>
        <begin position="67"/>
        <end position="94"/>
    </location>
</feature>
<sequence>MIALFKYMAQHLGQIADLLMEHVQMTAIAVGFAIVIGVPLGILISYVKKLDKPIIGVANVVQAIPSMALLGLAIPLLGIGVLPAVVMVIIYSLLPIIKNTYTGIASIDPEMVEAAKGIGLTKWQVLTKVKIPMALPVIMAGVRISAVTAVGLMTMAAFIGAGGLGYLVFSGIRTVNNLQILAGAIPACLLALLVDFLMGLVEKLVTPISLQSAFGTSKAELKKKRKKEKLVLAVAGALILVLIGNTVIGGMNQEEKTITVGSKDFTEQLILCNLYADVIEHDTDINVIRKENLGGSQVCFEALKKGEIDMYVDYTGTIYVNILNQPAKADMQAVYDECKKALDEKYKIKVLEQANFNNTYTLAVSQETAKKYGLKTMKDLLKCDSQLILGTTMEFQNRPDDGLPGLLKKYDFNFKKTLAIDGSPRFTALKNGETDIVDAYATDGLLKKYNLKVLEDSDGFFPPYYAIPIINEEMLDKYPELEDVINKLSKILTNEIMQELNYQVDEEGKEPADVAREFAKEQGLI</sequence>
<dbReference type="GO" id="GO:0031460">
    <property type="term" value="P:glycine betaine transport"/>
    <property type="evidence" value="ECO:0007669"/>
    <property type="project" value="TreeGrafter"/>
</dbReference>
<dbReference type="InterPro" id="IPR000515">
    <property type="entry name" value="MetI-like"/>
</dbReference>
<dbReference type="PROSITE" id="PS50928">
    <property type="entry name" value="ABC_TM1"/>
    <property type="match status" value="1"/>
</dbReference>
<name>A0A415E750_9FIRM</name>
<dbReference type="Gene3D" id="1.10.3720.10">
    <property type="entry name" value="MetI-like"/>
    <property type="match status" value="1"/>
</dbReference>
<evidence type="ECO:0000256" key="2">
    <source>
        <dbReference type="ARBA" id="ARBA00022448"/>
    </source>
</evidence>
<dbReference type="SUPFAM" id="SSF53850">
    <property type="entry name" value="Periplasmic binding protein-like II"/>
    <property type="match status" value="1"/>
</dbReference>
<dbReference type="Proteomes" id="UP000284841">
    <property type="component" value="Unassembled WGS sequence"/>
</dbReference>
<dbReference type="GO" id="GO:0043190">
    <property type="term" value="C:ATP-binding cassette (ABC) transporter complex"/>
    <property type="evidence" value="ECO:0007669"/>
    <property type="project" value="InterPro"/>
</dbReference>
<feature type="transmembrane region" description="Helical" evidence="8">
    <location>
        <begin position="180"/>
        <end position="201"/>
    </location>
</feature>
<dbReference type="Pfam" id="PF00528">
    <property type="entry name" value="BPD_transp_1"/>
    <property type="match status" value="1"/>
</dbReference>
<feature type="transmembrane region" description="Helical" evidence="8">
    <location>
        <begin position="27"/>
        <end position="47"/>
    </location>
</feature>
<evidence type="ECO:0000256" key="5">
    <source>
        <dbReference type="ARBA" id="ARBA00023136"/>
    </source>
</evidence>
<evidence type="ECO:0000256" key="7">
    <source>
        <dbReference type="ARBA" id="ARBA00035652"/>
    </source>
</evidence>
<dbReference type="PANTHER" id="PTHR30177:SF4">
    <property type="entry name" value="OSMOPROTECTANT IMPORT PERMEASE PROTEIN OSMW"/>
    <property type="match status" value="1"/>
</dbReference>
<comment type="similarity">
    <text evidence="8">Belongs to the binding-protein-dependent transport system permease family.</text>
</comment>
<dbReference type="AlphaFoldDB" id="A0A415E750"/>
<dbReference type="InterPro" id="IPR007210">
    <property type="entry name" value="ABC_Gly_betaine_transp_sub-bd"/>
</dbReference>
<comment type="caution">
    <text evidence="10">The sequence shown here is derived from an EMBL/GenBank/DDBJ whole genome shotgun (WGS) entry which is preliminary data.</text>
</comment>
<comment type="similarity">
    <text evidence="7">In the N-terminal section; belongs to the binding-protein-dependent transport system permease family.</text>
</comment>
<evidence type="ECO:0000313" key="11">
    <source>
        <dbReference type="Proteomes" id="UP000284841"/>
    </source>
</evidence>
<feature type="transmembrane region" description="Helical" evidence="8">
    <location>
        <begin position="140"/>
        <end position="168"/>
    </location>
</feature>
<dbReference type="InterPro" id="IPR051204">
    <property type="entry name" value="ABC_transp_perm/SBD"/>
</dbReference>
<evidence type="ECO:0000256" key="4">
    <source>
        <dbReference type="ARBA" id="ARBA00022989"/>
    </source>
</evidence>
<protein>
    <submittedName>
        <fullName evidence="10">ABC transporter permease subunit</fullName>
    </submittedName>
</protein>
<proteinExistence type="inferred from homology"/>
<dbReference type="GO" id="GO:0022857">
    <property type="term" value="F:transmembrane transporter activity"/>
    <property type="evidence" value="ECO:0007669"/>
    <property type="project" value="InterPro"/>
</dbReference>